<dbReference type="AlphaFoldDB" id="A0A165FT32"/>
<dbReference type="InParanoid" id="A0A165FT32"/>
<evidence type="ECO:0000256" key="1">
    <source>
        <dbReference type="SAM" id="MobiDB-lite"/>
    </source>
</evidence>
<feature type="region of interest" description="Disordered" evidence="1">
    <location>
        <begin position="1"/>
        <end position="22"/>
    </location>
</feature>
<keyword evidence="3" id="KW-1185">Reference proteome</keyword>
<dbReference type="CDD" id="cd02440">
    <property type="entry name" value="AdoMet_MTases"/>
    <property type="match status" value="1"/>
</dbReference>
<dbReference type="Proteomes" id="UP000076842">
    <property type="component" value="Unassembled WGS sequence"/>
</dbReference>
<organism evidence="2 3">
    <name type="scientific">Calocera cornea HHB12733</name>
    <dbReference type="NCBI Taxonomy" id="1353952"/>
    <lineage>
        <taxon>Eukaryota</taxon>
        <taxon>Fungi</taxon>
        <taxon>Dikarya</taxon>
        <taxon>Basidiomycota</taxon>
        <taxon>Agaricomycotina</taxon>
        <taxon>Dacrymycetes</taxon>
        <taxon>Dacrymycetales</taxon>
        <taxon>Dacrymycetaceae</taxon>
        <taxon>Calocera</taxon>
    </lineage>
</organism>
<dbReference type="SUPFAM" id="SSF53335">
    <property type="entry name" value="S-adenosyl-L-methionine-dependent methyltransferases"/>
    <property type="match status" value="1"/>
</dbReference>
<gene>
    <name evidence="2" type="ORF">CALCODRAFT_453276</name>
</gene>
<accession>A0A165FT32</accession>
<dbReference type="EMBL" id="KV423967">
    <property type="protein sequence ID" value="KZT57168.1"/>
    <property type="molecule type" value="Genomic_DNA"/>
</dbReference>
<dbReference type="OrthoDB" id="2013972at2759"/>
<dbReference type="InterPro" id="IPR029063">
    <property type="entry name" value="SAM-dependent_MTases_sf"/>
</dbReference>
<sequence length="215" mass="23864">MTPAPSSRRPSFPTAFPYPSSAFTRQDPSPDWVFYAEPRFVQHIDARCIARLGEYYAEVLPRPLPASGPSSSTGEQQEQPPRILDLCSSWTSHLPAPYSPPNAYITGLGLSLPELAANPRLARRVVHDLNASPALPEEVGQAYDAVVCSVSVDYLVRPLEVFRELARVMRPRARAHMTFSNRCFPTKVIRGWLGMGEEERCDLVACYFHFAGTAG</sequence>
<proteinExistence type="predicted"/>
<evidence type="ECO:0008006" key="4">
    <source>
        <dbReference type="Google" id="ProtNLM"/>
    </source>
</evidence>
<evidence type="ECO:0000313" key="2">
    <source>
        <dbReference type="EMBL" id="KZT57168.1"/>
    </source>
</evidence>
<dbReference type="PANTHER" id="PTHR43036">
    <property type="entry name" value="OSJNBB0011N17.9 PROTEIN"/>
    <property type="match status" value="1"/>
</dbReference>
<reference evidence="2 3" key="1">
    <citation type="journal article" date="2016" name="Mol. Biol. Evol.">
        <title>Comparative Genomics of Early-Diverging Mushroom-Forming Fungi Provides Insights into the Origins of Lignocellulose Decay Capabilities.</title>
        <authorList>
            <person name="Nagy L.G."/>
            <person name="Riley R."/>
            <person name="Tritt A."/>
            <person name="Adam C."/>
            <person name="Daum C."/>
            <person name="Floudas D."/>
            <person name="Sun H."/>
            <person name="Yadav J.S."/>
            <person name="Pangilinan J."/>
            <person name="Larsson K.H."/>
            <person name="Matsuura K."/>
            <person name="Barry K."/>
            <person name="Labutti K."/>
            <person name="Kuo R."/>
            <person name="Ohm R.A."/>
            <person name="Bhattacharya S.S."/>
            <person name="Shirouzu T."/>
            <person name="Yoshinaga Y."/>
            <person name="Martin F.M."/>
            <person name="Grigoriev I.V."/>
            <person name="Hibbett D.S."/>
        </authorList>
    </citation>
    <scope>NUCLEOTIDE SEQUENCE [LARGE SCALE GENOMIC DNA]</scope>
    <source>
        <strain evidence="2 3">HHB12733</strain>
    </source>
</reference>
<dbReference type="Gene3D" id="3.40.50.150">
    <property type="entry name" value="Vaccinia Virus protein VP39"/>
    <property type="match status" value="1"/>
</dbReference>
<dbReference type="PANTHER" id="PTHR43036:SF2">
    <property type="entry name" value="OS04G0481300 PROTEIN"/>
    <property type="match status" value="1"/>
</dbReference>
<feature type="non-terminal residue" evidence="2">
    <location>
        <position position="215"/>
    </location>
</feature>
<evidence type="ECO:0000313" key="3">
    <source>
        <dbReference type="Proteomes" id="UP000076842"/>
    </source>
</evidence>
<name>A0A165FT32_9BASI</name>
<protein>
    <recommendedName>
        <fullName evidence="4">Methyltransferase type 11 domain-containing protein</fullName>
    </recommendedName>
</protein>